<dbReference type="EMBL" id="SUMC01000015">
    <property type="protein sequence ID" value="TKA10303.1"/>
    <property type="molecule type" value="Genomic_DNA"/>
</dbReference>
<gene>
    <name evidence="1" type="ORF">FCI23_17805</name>
</gene>
<sequence>MVAEGAGRVEVTYRPGDPLGSPLWVRVGDEVVVTLYGSPGYGWTPVESVGGPLAVVETESSEGMVRAVVRATGPGEGELRATSAFRGDRFGPQTRLWRLLVRVDP</sequence>
<evidence type="ECO:0000313" key="2">
    <source>
        <dbReference type="Proteomes" id="UP000305778"/>
    </source>
</evidence>
<dbReference type="OrthoDB" id="4238488at2"/>
<proteinExistence type="predicted"/>
<evidence type="ECO:0000313" key="1">
    <source>
        <dbReference type="EMBL" id="TKA10303.1"/>
    </source>
</evidence>
<organism evidence="1 2">
    <name type="scientific">Actinacidiphila oryziradicis</name>
    <dbReference type="NCBI Taxonomy" id="2571141"/>
    <lineage>
        <taxon>Bacteria</taxon>
        <taxon>Bacillati</taxon>
        <taxon>Actinomycetota</taxon>
        <taxon>Actinomycetes</taxon>
        <taxon>Kitasatosporales</taxon>
        <taxon>Streptomycetaceae</taxon>
        <taxon>Actinacidiphila</taxon>
    </lineage>
</organism>
<protein>
    <recommendedName>
        <fullName evidence="3">Proteinase inhibitor I42 chagasin domain-containing protein</fullName>
    </recommendedName>
</protein>
<dbReference type="RefSeq" id="WP_136724880.1">
    <property type="nucleotide sequence ID" value="NZ_SUMC01000015.1"/>
</dbReference>
<reference evidence="1 2" key="1">
    <citation type="submission" date="2019-04" db="EMBL/GenBank/DDBJ databases">
        <title>Streptomyces oryziradicis sp. nov., a novel actinomycete isolated from rhizosphere soil of rice (Oryza sativa L.).</title>
        <authorList>
            <person name="Li C."/>
        </authorList>
    </citation>
    <scope>NUCLEOTIDE SEQUENCE [LARGE SCALE GENOMIC DNA]</scope>
    <source>
        <strain evidence="1 2">NEAU-C40</strain>
    </source>
</reference>
<comment type="caution">
    <text evidence="1">The sequence shown here is derived from an EMBL/GenBank/DDBJ whole genome shotgun (WGS) entry which is preliminary data.</text>
</comment>
<evidence type="ECO:0008006" key="3">
    <source>
        <dbReference type="Google" id="ProtNLM"/>
    </source>
</evidence>
<name>A0A4U0SM08_9ACTN</name>
<dbReference type="Proteomes" id="UP000305778">
    <property type="component" value="Unassembled WGS sequence"/>
</dbReference>
<keyword evidence="2" id="KW-1185">Reference proteome</keyword>
<dbReference type="AlphaFoldDB" id="A0A4U0SM08"/>
<accession>A0A4U0SM08</accession>